<dbReference type="SUPFAM" id="SSF52172">
    <property type="entry name" value="CheY-like"/>
    <property type="match status" value="1"/>
</dbReference>
<dbReference type="eggNOG" id="COG0784">
    <property type="taxonomic scope" value="Bacteria"/>
</dbReference>
<dbReference type="InterPro" id="IPR001789">
    <property type="entry name" value="Sig_transdc_resp-reg_receiver"/>
</dbReference>
<dbReference type="Pfam" id="PF00512">
    <property type="entry name" value="HisKA"/>
    <property type="match status" value="1"/>
</dbReference>
<feature type="domain" description="Histidine kinase" evidence="20">
    <location>
        <begin position="489"/>
        <end position="711"/>
    </location>
</feature>
<evidence type="ECO:0000256" key="5">
    <source>
        <dbReference type="ARBA" id="ARBA00022475"/>
    </source>
</evidence>
<evidence type="ECO:0000256" key="16">
    <source>
        <dbReference type="ARBA" id="ARBA00023012"/>
    </source>
</evidence>
<dbReference type="Gene3D" id="3.40.50.2300">
    <property type="match status" value="1"/>
</dbReference>
<dbReference type="SMART" id="SM00448">
    <property type="entry name" value="REC"/>
    <property type="match status" value="1"/>
</dbReference>
<keyword evidence="14" id="KW-0904">Protein phosphatase</keyword>
<dbReference type="Gene3D" id="2.20.20.100">
    <property type="entry name" value="LuxQ periplasmic domain, C-terminal subdomain"/>
    <property type="match status" value="1"/>
</dbReference>
<evidence type="ECO:0000259" key="20">
    <source>
        <dbReference type="PROSITE" id="PS50109"/>
    </source>
</evidence>
<dbReference type="FunFam" id="3.30.565.10:FF:000010">
    <property type="entry name" value="Sensor histidine kinase RcsC"/>
    <property type="match status" value="1"/>
</dbReference>
<dbReference type="PANTHER" id="PTHR43047:SF64">
    <property type="entry name" value="HISTIDINE KINASE CONTAINING CHEY-HOMOLOGOUS RECEIVER DOMAIN AND PAS DOMAIN-RELATED"/>
    <property type="match status" value="1"/>
</dbReference>
<evidence type="ECO:0000313" key="23">
    <source>
        <dbReference type="Proteomes" id="UP000009100"/>
    </source>
</evidence>
<protein>
    <recommendedName>
        <fullName evidence="4">Autoinducer 2 sensor kinase/phosphatase LuxQ</fullName>
        <ecNumber evidence="3">2.7.13.3</ecNumber>
    </recommendedName>
</protein>
<dbReference type="GO" id="GO:0005524">
    <property type="term" value="F:ATP binding"/>
    <property type="evidence" value="ECO:0007669"/>
    <property type="project" value="UniProtKB-KW"/>
</dbReference>
<dbReference type="InterPro" id="IPR004358">
    <property type="entry name" value="Sig_transdc_His_kin-like_C"/>
</dbReference>
<dbReference type="InterPro" id="IPR053413">
    <property type="entry name" value="AI-2_sensor_kinase/phosphatase"/>
</dbReference>
<proteinExistence type="predicted"/>
<dbReference type="eggNOG" id="COG2205">
    <property type="taxonomic scope" value="Bacteria"/>
</dbReference>
<dbReference type="PROSITE" id="PS50109">
    <property type="entry name" value="HIS_KIN"/>
    <property type="match status" value="1"/>
</dbReference>
<dbReference type="EC" id="2.7.13.3" evidence="3"/>
<dbReference type="GO" id="GO:0004721">
    <property type="term" value="F:phosphoprotein phosphatase activity"/>
    <property type="evidence" value="ECO:0007669"/>
    <property type="project" value="UniProtKB-KW"/>
</dbReference>
<dbReference type="InterPro" id="IPR003594">
    <property type="entry name" value="HATPase_dom"/>
</dbReference>
<dbReference type="KEGG" id="vsp:VS_II0356"/>
<evidence type="ECO:0000256" key="13">
    <source>
        <dbReference type="ARBA" id="ARBA00022840"/>
    </source>
</evidence>
<keyword evidence="9 19" id="KW-0812">Transmembrane</keyword>
<evidence type="ECO:0000256" key="19">
    <source>
        <dbReference type="SAM" id="Phobius"/>
    </source>
</evidence>
<feature type="domain" description="Response regulatory" evidence="21">
    <location>
        <begin position="737"/>
        <end position="852"/>
    </location>
</feature>
<evidence type="ECO:0000256" key="18">
    <source>
        <dbReference type="PROSITE-ProRule" id="PRU00169"/>
    </source>
</evidence>
<evidence type="ECO:0000256" key="10">
    <source>
        <dbReference type="ARBA" id="ARBA00022741"/>
    </source>
</evidence>
<name>B7VQX2_VIBA3</name>
<dbReference type="InterPro" id="IPR015387">
    <property type="entry name" value="LuxQ-periplasm_dom"/>
</dbReference>
<dbReference type="CDD" id="cd17546">
    <property type="entry name" value="REC_hyHK_CKI1_RcsC-like"/>
    <property type="match status" value="1"/>
</dbReference>
<keyword evidence="6" id="KW-0997">Cell inner membrane</keyword>
<dbReference type="Gene3D" id="1.10.287.130">
    <property type="match status" value="1"/>
</dbReference>
<evidence type="ECO:0000256" key="6">
    <source>
        <dbReference type="ARBA" id="ARBA00022519"/>
    </source>
</evidence>
<dbReference type="Gene3D" id="3.30.565.10">
    <property type="entry name" value="Histidine kinase-like ATPase, C-terminal domain"/>
    <property type="match status" value="1"/>
</dbReference>
<dbReference type="CDD" id="cd00082">
    <property type="entry name" value="HisKA"/>
    <property type="match status" value="1"/>
</dbReference>
<evidence type="ECO:0000313" key="22">
    <source>
        <dbReference type="EMBL" id="CAV25798.1"/>
    </source>
</evidence>
<evidence type="ECO:0000256" key="7">
    <source>
        <dbReference type="ARBA" id="ARBA00022553"/>
    </source>
</evidence>
<keyword evidence="8" id="KW-0808">Transferase</keyword>
<dbReference type="InterPro" id="IPR043056">
    <property type="entry name" value="LuxQ-periplasm_N"/>
</dbReference>
<dbReference type="SUPFAM" id="SSF47384">
    <property type="entry name" value="Homodimeric domain of signal transducing histidine kinase"/>
    <property type="match status" value="1"/>
</dbReference>
<dbReference type="Pfam" id="PF09308">
    <property type="entry name" value="LuxQ-periplasm"/>
    <property type="match status" value="1"/>
</dbReference>
<evidence type="ECO:0000256" key="2">
    <source>
        <dbReference type="ARBA" id="ARBA00004429"/>
    </source>
</evidence>
<dbReference type="Gene3D" id="3.30.450.220">
    <property type="entry name" value="LuxQ periplasmic domain, N-terminal subdomain"/>
    <property type="match status" value="1"/>
</dbReference>
<dbReference type="FunFam" id="1.10.287.130:FF:000091">
    <property type="entry name" value="Autoinducer 2 sensor kinase/phosphatase LuxQ"/>
    <property type="match status" value="1"/>
</dbReference>
<dbReference type="HOGENOM" id="CLU_000445_74_1_6"/>
<feature type="transmembrane region" description="Helical" evidence="19">
    <location>
        <begin position="12"/>
        <end position="34"/>
    </location>
</feature>
<evidence type="ECO:0000256" key="1">
    <source>
        <dbReference type="ARBA" id="ARBA00000085"/>
    </source>
</evidence>
<keyword evidence="16" id="KW-0902">Two-component regulatory system</keyword>
<evidence type="ECO:0000259" key="21">
    <source>
        <dbReference type="PROSITE" id="PS50110"/>
    </source>
</evidence>
<evidence type="ECO:0000256" key="3">
    <source>
        <dbReference type="ARBA" id="ARBA00012438"/>
    </source>
</evidence>
<keyword evidence="11 22" id="KW-0418">Kinase</keyword>
<dbReference type="Pfam" id="PF00072">
    <property type="entry name" value="Response_reg"/>
    <property type="match status" value="1"/>
</dbReference>
<dbReference type="SMART" id="SM00388">
    <property type="entry name" value="HisKA"/>
    <property type="match status" value="1"/>
</dbReference>
<evidence type="ECO:0000256" key="8">
    <source>
        <dbReference type="ARBA" id="ARBA00022679"/>
    </source>
</evidence>
<reference evidence="22 23" key="1">
    <citation type="submission" date="2009-02" db="EMBL/GenBank/DDBJ databases">
        <title>Vibrio splendidus str. LGP32 complete genome.</title>
        <authorList>
            <person name="Mazel D."/>
            <person name="Le Roux F."/>
        </authorList>
    </citation>
    <scope>NUCLEOTIDE SEQUENCE [LARGE SCALE GENOMIC DNA]</scope>
    <source>
        <strain evidence="22 23">LGP32</strain>
    </source>
</reference>
<keyword evidence="5" id="KW-1003">Cell membrane</keyword>
<dbReference type="InterPro" id="IPR029151">
    <property type="entry name" value="Sensor-like_sf"/>
</dbReference>
<dbReference type="PROSITE" id="PS50110">
    <property type="entry name" value="RESPONSE_REGULATORY"/>
    <property type="match status" value="1"/>
</dbReference>
<keyword evidence="17 19" id="KW-0472">Membrane</keyword>
<dbReference type="SUPFAM" id="SSF103190">
    <property type="entry name" value="Sensory domain-like"/>
    <property type="match status" value="1"/>
</dbReference>
<keyword evidence="10" id="KW-0547">Nucleotide-binding</keyword>
<comment type="subcellular location">
    <subcellularLocation>
        <location evidence="2">Cell inner membrane</location>
        <topology evidence="2">Multi-pass membrane protein</topology>
    </subcellularLocation>
</comment>
<dbReference type="Gene3D" id="3.30.450.20">
    <property type="entry name" value="PAS domain"/>
    <property type="match status" value="1"/>
</dbReference>
<dbReference type="EMBL" id="FM954973">
    <property type="protein sequence ID" value="CAV25798.1"/>
    <property type="molecule type" value="Genomic_DNA"/>
</dbReference>
<evidence type="ECO:0000256" key="4">
    <source>
        <dbReference type="ARBA" id="ARBA00019468"/>
    </source>
</evidence>
<evidence type="ECO:0000256" key="17">
    <source>
        <dbReference type="ARBA" id="ARBA00023136"/>
    </source>
</evidence>
<feature type="modified residue" description="4-aspartylphosphate" evidence="18">
    <location>
        <position position="786"/>
    </location>
</feature>
<keyword evidence="13" id="KW-0067">ATP-binding</keyword>
<dbReference type="STRING" id="575788.VS_II0356"/>
<dbReference type="InterPro" id="IPR003661">
    <property type="entry name" value="HisK_dim/P_dom"/>
</dbReference>
<dbReference type="InterPro" id="IPR011006">
    <property type="entry name" value="CheY-like_superfamily"/>
</dbReference>
<keyword evidence="15 19" id="KW-1133">Transmembrane helix</keyword>
<evidence type="ECO:0000256" key="14">
    <source>
        <dbReference type="ARBA" id="ARBA00022912"/>
    </source>
</evidence>
<comment type="catalytic activity">
    <reaction evidence="1">
        <text>ATP + protein L-histidine = ADP + protein N-phospho-L-histidine.</text>
        <dbReference type="EC" id="2.7.13.3"/>
    </reaction>
</comment>
<dbReference type="GO" id="GO:0000155">
    <property type="term" value="F:phosphorelay sensor kinase activity"/>
    <property type="evidence" value="ECO:0007669"/>
    <property type="project" value="InterPro"/>
</dbReference>
<dbReference type="InterPro" id="IPR036890">
    <property type="entry name" value="HATPase_C_sf"/>
</dbReference>
<dbReference type="PANTHER" id="PTHR43047">
    <property type="entry name" value="TWO-COMPONENT HISTIDINE PROTEIN KINASE"/>
    <property type="match status" value="1"/>
</dbReference>
<dbReference type="SMART" id="SM00387">
    <property type="entry name" value="HATPase_c"/>
    <property type="match status" value="1"/>
</dbReference>
<organism evidence="22 23">
    <name type="scientific">Vibrio atlanticus (strain LGP32)</name>
    <name type="common">Vibrio splendidus (strain Mel32)</name>
    <dbReference type="NCBI Taxonomy" id="575788"/>
    <lineage>
        <taxon>Bacteria</taxon>
        <taxon>Pseudomonadati</taxon>
        <taxon>Pseudomonadota</taxon>
        <taxon>Gammaproteobacteria</taxon>
        <taxon>Vibrionales</taxon>
        <taxon>Vibrionaceae</taxon>
        <taxon>Vibrio</taxon>
    </lineage>
</organism>
<dbReference type="InterPro" id="IPR036097">
    <property type="entry name" value="HisK_dim/P_sf"/>
</dbReference>
<dbReference type="SUPFAM" id="SSF55874">
    <property type="entry name" value="ATPase domain of HSP90 chaperone/DNA topoisomerase II/histidine kinase"/>
    <property type="match status" value="1"/>
</dbReference>
<dbReference type="InterPro" id="IPR005467">
    <property type="entry name" value="His_kinase_dom"/>
</dbReference>
<dbReference type="AlphaFoldDB" id="B7VQX2"/>
<dbReference type="Pfam" id="PF02518">
    <property type="entry name" value="HATPase_c"/>
    <property type="match status" value="1"/>
</dbReference>
<dbReference type="PRINTS" id="PR00344">
    <property type="entry name" value="BCTRLSENSOR"/>
</dbReference>
<dbReference type="PATRIC" id="fig|575788.5.peg.348"/>
<dbReference type="NCBIfam" id="NF041947">
    <property type="entry name" value="LuxQ_Vibrio"/>
    <property type="match status" value="1"/>
</dbReference>
<dbReference type="Proteomes" id="UP000009100">
    <property type="component" value="Chromosome 2"/>
</dbReference>
<accession>B7VQX2</accession>
<keyword evidence="7 18" id="KW-0597">Phosphoprotein</keyword>
<evidence type="ECO:0000256" key="9">
    <source>
        <dbReference type="ARBA" id="ARBA00022692"/>
    </source>
</evidence>
<keyword evidence="12" id="KW-0378">Hydrolase</keyword>
<evidence type="ECO:0000256" key="11">
    <source>
        <dbReference type="ARBA" id="ARBA00022777"/>
    </source>
</evidence>
<dbReference type="GO" id="GO:0005886">
    <property type="term" value="C:plasma membrane"/>
    <property type="evidence" value="ECO:0007669"/>
    <property type="project" value="UniProtKB-SubCell"/>
</dbReference>
<sequence length="861" mass="97462">MKKSYAITPKNTLAKLITRIIILVIGVMALGVLIHNYETSSRIVKQETNRTVKQTSSLIQNMFDYRLSVLQIHQDSPQDSSSHSETLREYFDTNNEEALSYFFYGVDQREPDHAPDLRFVSTYNGLAWEDGNGQFYGLDESSLKHISDEVAFSSNWHFIQLTTDIGKRHLLARRTPIVDNKTGEVLGQLYVAIVLDNNFSLAESIQQGSNCENIVIEAHGTPVTSTFSGDESYTIKDVLSYEMYEQLPRHFVTIATIKINAVETPLTIRAIQKNTNLIALEDNYERTIIVMIVVIIIMSFLARSWIQRRVAAELDKLMEFTRSASGNEEFSKFDGSNIFEFHHIGCTLEDTFERLSEQHQKFQDLFNFAHSPILVWSEKGDLIQMNPAARMALFDEDDNYGAMAREFELRMLPNIQMVVQGSKLTGINVPIGEKVFRWNMSAIRVEHGITGVVVQGQDITKLIEAERQADRAREEAEHLASVRADFLAKMSHEIRTPLNGILGVSQLLKRSIHDEDNRDQVDVLCHSAEHLLAVLNDILDFSKIEQGQFNIQKKDFLLGELVNTLDSIYRPLCEDKSVEFTIVNHLIDDIKIHTDQVRLNQIMFNLLSNALKFTHQGSISVSFEIESILNTDFASLIVRVKDSGIGIDESKIDAIFEPFVQAEETTTREYGGSGLGLTIVKNLVDMLEGDIQVRSVKDQGSEFIIEIPVELHSKPLFVDVKKQAHIEPEALFSRSLKVLLVEDNHTNAFIAQAFCKKYGMVVTWAKGGLEAIELAKNTVYDLILMDNQLPNLGGIETTQQLREQIGVTAPIYACTADAQESTRERFMAAGANYVIVKPIKEASLHKAFVHFKQLYWDDTQH</sequence>
<evidence type="ECO:0000256" key="12">
    <source>
        <dbReference type="ARBA" id="ARBA00022801"/>
    </source>
</evidence>
<dbReference type="CDD" id="cd16922">
    <property type="entry name" value="HATPase_EvgS-ArcB-TorS-like"/>
    <property type="match status" value="1"/>
</dbReference>
<evidence type="ECO:0000256" key="15">
    <source>
        <dbReference type="ARBA" id="ARBA00022989"/>
    </source>
</evidence>
<gene>
    <name evidence="22" type="ordered locus">VS_II0356</name>
</gene>